<protein>
    <submittedName>
        <fullName evidence="2">Uncharacterized protein</fullName>
    </submittedName>
</protein>
<comment type="caution">
    <text evidence="2">The sequence shown here is derived from an EMBL/GenBank/DDBJ whole genome shotgun (WGS) entry which is preliminary data.</text>
</comment>
<keyword evidence="1" id="KW-0812">Transmembrane</keyword>
<keyword evidence="1" id="KW-0472">Membrane</keyword>
<evidence type="ECO:0000256" key="1">
    <source>
        <dbReference type="SAM" id="Phobius"/>
    </source>
</evidence>
<reference evidence="2 3" key="1">
    <citation type="submission" date="2020-12" db="EMBL/GenBank/DDBJ databases">
        <title>Concerted genomic and epigenomic changes stabilize Arabidopsis allopolyploids.</title>
        <authorList>
            <person name="Chen Z."/>
        </authorList>
    </citation>
    <scope>NUCLEOTIDE SEQUENCE [LARGE SCALE GENOMIC DNA]</scope>
    <source>
        <strain evidence="2">Allo738</strain>
        <tissue evidence="2">Leaf</tissue>
    </source>
</reference>
<dbReference type="PANTHER" id="PTHR42886:SF53">
    <property type="entry name" value="ALPHA_BETA-HYDROLASES SUPERFAMILY PROTEIN"/>
    <property type="match status" value="1"/>
</dbReference>
<keyword evidence="1" id="KW-1133">Transmembrane helix</keyword>
<dbReference type="EMBL" id="JAEFBK010000010">
    <property type="protein sequence ID" value="KAG7559997.1"/>
    <property type="molecule type" value="Genomic_DNA"/>
</dbReference>
<dbReference type="AlphaFoldDB" id="A0A8T1ZKL5"/>
<organism evidence="2 3">
    <name type="scientific">Arabidopsis thaliana x Arabidopsis arenosa</name>
    <dbReference type="NCBI Taxonomy" id="1240361"/>
    <lineage>
        <taxon>Eukaryota</taxon>
        <taxon>Viridiplantae</taxon>
        <taxon>Streptophyta</taxon>
        <taxon>Embryophyta</taxon>
        <taxon>Tracheophyta</taxon>
        <taxon>Spermatophyta</taxon>
        <taxon>Magnoliopsida</taxon>
        <taxon>eudicotyledons</taxon>
        <taxon>Gunneridae</taxon>
        <taxon>Pentapetalae</taxon>
        <taxon>rosids</taxon>
        <taxon>malvids</taxon>
        <taxon>Brassicales</taxon>
        <taxon>Brassicaceae</taxon>
        <taxon>Camelineae</taxon>
        <taxon>Arabidopsis</taxon>
    </lineage>
</organism>
<proteinExistence type="predicted"/>
<dbReference type="PANTHER" id="PTHR42886">
    <property type="entry name" value="RE40534P-RELATED"/>
    <property type="match status" value="1"/>
</dbReference>
<dbReference type="GO" id="GO:0005829">
    <property type="term" value="C:cytosol"/>
    <property type="evidence" value="ECO:0007669"/>
    <property type="project" value="TreeGrafter"/>
</dbReference>
<feature type="transmembrane region" description="Helical" evidence="1">
    <location>
        <begin position="15"/>
        <end position="36"/>
    </location>
</feature>
<dbReference type="Proteomes" id="UP000694240">
    <property type="component" value="Chromosome 10"/>
</dbReference>
<evidence type="ECO:0000313" key="2">
    <source>
        <dbReference type="EMBL" id="KAG7559997.1"/>
    </source>
</evidence>
<sequence>MSCARLLAGFLSSKVFSWLLGACGPVTADFILWGVVRSRLIWVKASASSSSAIGSYSIWGAMNQFISSSSWELRMSCAFKLNIFLSSLDFERVMGPSRTSGGDVVLLYASKYHDIPNVINLSGRYDLKKGIGERLGDDFLERIKDQGYIDVKDGDSGYRVTEESLMDRLNTDMHEACLKIDKECR</sequence>
<evidence type="ECO:0000313" key="3">
    <source>
        <dbReference type="Proteomes" id="UP000694240"/>
    </source>
</evidence>
<keyword evidence="3" id="KW-1185">Reference proteome</keyword>
<name>A0A8T1ZKL5_9BRAS</name>
<gene>
    <name evidence="2" type="ORF">ISN45_Aa05g015610</name>
</gene>
<accession>A0A8T1ZKL5</accession>